<accession>A0AB39VPQ6</accession>
<organism evidence="1">
    <name type="scientific">Rouxiella sp. WC2420</name>
    <dbReference type="NCBI Taxonomy" id="3234145"/>
    <lineage>
        <taxon>Bacteria</taxon>
        <taxon>Pseudomonadati</taxon>
        <taxon>Pseudomonadota</taxon>
        <taxon>Gammaproteobacteria</taxon>
        <taxon>Enterobacterales</taxon>
        <taxon>Yersiniaceae</taxon>
        <taxon>Rouxiella</taxon>
    </lineage>
</organism>
<sequence>MPASYINKNMSSEIFNAKKEQKYNPAKIEYPALKFRTDPWAQAMLLLYTQGAMCLDFTSNHRAIRNDIKPPSSNTFNLHNTLTLLTENKTNEIVGATHNLAGIIQETHEGLLQHVDSTIASFGKSVRSVVAHSTGPAALFNGSEAKPVMSMNFFELPHHLLPARKSKKGKSRITTALPSSEVTRPSIATPLPTQNTTSIINGFFNSGNNKTNIDLVANKAINMAVSKFSKSLSAMDHPVLHLGTWINERINRIVIEEGGDHNSINGNLAIKTRLPARRIDTSMNISKKVKSHTLIEILTKE</sequence>
<proteinExistence type="predicted"/>
<dbReference type="RefSeq" id="WP_369788817.1">
    <property type="nucleotide sequence ID" value="NZ_CP165628.1"/>
</dbReference>
<name>A0AB39VPQ6_9GAMM</name>
<evidence type="ECO:0000313" key="1">
    <source>
        <dbReference type="EMBL" id="XDU71651.1"/>
    </source>
</evidence>
<protein>
    <submittedName>
        <fullName evidence="1">Uncharacterized protein</fullName>
    </submittedName>
</protein>
<dbReference type="AlphaFoldDB" id="A0AB39VPQ6"/>
<gene>
    <name evidence="1" type="ORF">AB3G37_19290</name>
</gene>
<reference evidence="1" key="1">
    <citation type="submission" date="2024-07" db="EMBL/GenBank/DDBJ databases">
        <authorList>
            <person name="Biller S.J."/>
        </authorList>
    </citation>
    <scope>NUCLEOTIDE SEQUENCE</scope>
    <source>
        <strain evidence="1">WC2420</strain>
    </source>
</reference>
<dbReference type="EMBL" id="CP165628">
    <property type="protein sequence ID" value="XDU71651.1"/>
    <property type="molecule type" value="Genomic_DNA"/>
</dbReference>